<protein>
    <submittedName>
        <fullName evidence="1">Uncharacterized protein</fullName>
    </submittedName>
</protein>
<organism evidence="1 2">
    <name type="scientific">Smallanthus sonchifolius</name>
    <dbReference type="NCBI Taxonomy" id="185202"/>
    <lineage>
        <taxon>Eukaryota</taxon>
        <taxon>Viridiplantae</taxon>
        <taxon>Streptophyta</taxon>
        <taxon>Embryophyta</taxon>
        <taxon>Tracheophyta</taxon>
        <taxon>Spermatophyta</taxon>
        <taxon>Magnoliopsida</taxon>
        <taxon>eudicotyledons</taxon>
        <taxon>Gunneridae</taxon>
        <taxon>Pentapetalae</taxon>
        <taxon>asterids</taxon>
        <taxon>campanulids</taxon>
        <taxon>Asterales</taxon>
        <taxon>Asteraceae</taxon>
        <taxon>Asteroideae</taxon>
        <taxon>Heliantheae alliance</taxon>
        <taxon>Millerieae</taxon>
        <taxon>Smallanthus</taxon>
    </lineage>
</organism>
<keyword evidence="2" id="KW-1185">Reference proteome</keyword>
<reference evidence="1 2" key="2">
    <citation type="journal article" date="2022" name="Mol. Ecol. Resour.">
        <title>The genomes of chicory, endive, great burdock and yacon provide insights into Asteraceae paleo-polyploidization history and plant inulin production.</title>
        <authorList>
            <person name="Fan W."/>
            <person name="Wang S."/>
            <person name="Wang H."/>
            <person name="Wang A."/>
            <person name="Jiang F."/>
            <person name="Liu H."/>
            <person name="Zhao H."/>
            <person name="Xu D."/>
            <person name="Zhang Y."/>
        </authorList>
    </citation>
    <scope>NUCLEOTIDE SEQUENCE [LARGE SCALE GENOMIC DNA]</scope>
    <source>
        <strain evidence="2">cv. Yunnan</strain>
        <tissue evidence="1">Leaves</tissue>
    </source>
</reference>
<evidence type="ECO:0000313" key="2">
    <source>
        <dbReference type="Proteomes" id="UP001056120"/>
    </source>
</evidence>
<proteinExistence type="predicted"/>
<gene>
    <name evidence="1" type="ORF">L1987_56529</name>
</gene>
<reference evidence="2" key="1">
    <citation type="journal article" date="2022" name="Mol. Ecol. Resour.">
        <title>The genomes of chicory, endive, great burdock and yacon provide insights into Asteraceae palaeo-polyploidization history and plant inulin production.</title>
        <authorList>
            <person name="Fan W."/>
            <person name="Wang S."/>
            <person name="Wang H."/>
            <person name="Wang A."/>
            <person name="Jiang F."/>
            <person name="Liu H."/>
            <person name="Zhao H."/>
            <person name="Xu D."/>
            <person name="Zhang Y."/>
        </authorList>
    </citation>
    <scope>NUCLEOTIDE SEQUENCE [LARGE SCALE GENOMIC DNA]</scope>
    <source>
        <strain evidence="2">cv. Yunnan</strain>
    </source>
</reference>
<sequence length="269" mass="30916">MGRSPCCEKMGLKKGSWSREEDQILSSYIQQHGHPNWRALPKRAGLLRCGKSCRLRWINYLRPDIKRGNFTKEEEDTIIHLHQMLGNRWSVIAKKLPGRTDNEIKNVWHTHLKKRAESHQTAINVFKKHHTKSKYASKALHSEELIVSQEHRSLDDKQLVSNNQPSSSESSSVTDSMTNLVSVAKDYEIGHETFLDDSFWSETLSGEGDDIMESKSLTNKSCIELPTTASTSFKNTDTRNPNMGCGTDDMYLWYDLFTRIEELPELPEF</sequence>
<name>A0ACB9ED20_9ASTR</name>
<evidence type="ECO:0000313" key="1">
    <source>
        <dbReference type="EMBL" id="KAI3756707.1"/>
    </source>
</evidence>
<dbReference type="EMBL" id="CM042035">
    <property type="protein sequence ID" value="KAI3756707.1"/>
    <property type="molecule type" value="Genomic_DNA"/>
</dbReference>
<comment type="caution">
    <text evidence="1">The sequence shown here is derived from an EMBL/GenBank/DDBJ whole genome shotgun (WGS) entry which is preliminary data.</text>
</comment>
<dbReference type="Proteomes" id="UP001056120">
    <property type="component" value="Linkage Group LG18"/>
</dbReference>
<accession>A0ACB9ED20</accession>